<dbReference type="SUPFAM" id="SSF46894">
    <property type="entry name" value="C-terminal effector domain of the bipartite response regulators"/>
    <property type="match status" value="1"/>
</dbReference>
<evidence type="ECO:0000256" key="2">
    <source>
        <dbReference type="ARBA" id="ARBA00023015"/>
    </source>
</evidence>
<evidence type="ECO:0000256" key="3">
    <source>
        <dbReference type="ARBA" id="ARBA00023125"/>
    </source>
</evidence>
<dbReference type="SMART" id="SM00421">
    <property type="entry name" value="HTH_LUXR"/>
    <property type="match status" value="1"/>
</dbReference>
<dbReference type="Pfam" id="PF00196">
    <property type="entry name" value="GerE"/>
    <property type="match status" value="1"/>
</dbReference>
<evidence type="ECO:0000256" key="1">
    <source>
        <dbReference type="ARBA" id="ARBA00022553"/>
    </source>
</evidence>
<name>A0A1N6RE65_9MICO</name>
<dbReference type="Proteomes" id="UP000186235">
    <property type="component" value="Unassembled WGS sequence"/>
</dbReference>
<dbReference type="EMBL" id="FTMI01000003">
    <property type="protein sequence ID" value="SIQ27123.1"/>
    <property type="molecule type" value="Genomic_DNA"/>
</dbReference>
<dbReference type="PANTHER" id="PTHR43214:SF24">
    <property type="entry name" value="TRANSCRIPTIONAL REGULATORY PROTEIN NARL-RELATED"/>
    <property type="match status" value="1"/>
</dbReference>
<evidence type="ECO:0000313" key="8">
    <source>
        <dbReference type="EMBL" id="SIQ27123.1"/>
    </source>
</evidence>
<dbReference type="CDD" id="cd17535">
    <property type="entry name" value="REC_NarL-like"/>
    <property type="match status" value="1"/>
</dbReference>
<reference evidence="9" key="1">
    <citation type="submission" date="2017-01" db="EMBL/GenBank/DDBJ databases">
        <authorList>
            <person name="Varghese N."/>
            <person name="Submissions S."/>
        </authorList>
    </citation>
    <scope>NUCLEOTIDE SEQUENCE [LARGE SCALE GENOMIC DNA]</scope>
    <source>
        <strain evidence="9">3bp</strain>
    </source>
</reference>
<feature type="domain" description="Response regulatory" evidence="7">
    <location>
        <begin position="3"/>
        <end position="119"/>
    </location>
</feature>
<dbReference type="InterPro" id="IPR000792">
    <property type="entry name" value="Tscrpt_reg_LuxR_C"/>
</dbReference>
<dbReference type="Gene3D" id="3.40.50.2300">
    <property type="match status" value="1"/>
</dbReference>
<proteinExistence type="predicted"/>
<dbReference type="InterPro" id="IPR039420">
    <property type="entry name" value="WalR-like"/>
</dbReference>
<keyword evidence="3" id="KW-0238">DNA-binding</keyword>
<evidence type="ECO:0000259" key="7">
    <source>
        <dbReference type="PROSITE" id="PS50110"/>
    </source>
</evidence>
<keyword evidence="1 5" id="KW-0597">Phosphoprotein</keyword>
<feature type="modified residue" description="4-aspartylphosphate" evidence="5">
    <location>
        <position position="54"/>
    </location>
</feature>
<evidence type="ECO:0000256" key="5">
    <source>
        <dbReference type="PROSITE-ProRule" id="PRU00169"/>
    </source>
</evidence>
<dbReference type="AlphaFoldDB" id="A0A1N6RE65"/>
<keyword evidence="2" id="KW-0805">Transcription regulation</keyword>
<dbReference type="InterPro" id="IPR001789">
    <property type="entry name" value="Sig_transdc_resp-reg_receiver"/>
</dbReference>
<dbReference type="RefSeq" id="WP_076404764.1">
    <property type="nucleotide sequence ID" value="NZ_FTMI01000003.1"/>
</dbReference>
<feature type="domain" description="HTH luxR-type" evidence="6">
    <location>
        <begin position="148"/>
        <end position="213"/>
    </location>
</feature>
<dbReference type="InterPro" id="IPR016032">
    <property type="entry name" value="Sig_transdc_resp-reg_C-effctor"/>
</dbReference>
<evidence type="ECO:0000259" key="6">
    <source>
        <dbReference type="PROSITE" id="PS50043"/>
    </source>
</evidence>
<evidence type="ECO:0000256" key="4">
    <source>
        <dbReference type="ARBA" id="ARBA00023163"/>
    </source>
</evidence>
<dbReference type="PROSITE" id="PS50110">
    <property type="entry name" value="RESPONSE_REGULATORY"/>
    <property type="match status" value="1"/>
</dbReference>
<evidence type="ECO:0000313" key="9">
    <source>
        <dbReference type="Proteomes" id="UP000186235"/>
    </source>
</evidence>
<dbReference type="InterPro" id="IPR058245">
    <property type="entry name" value="NreC/VraR/RcsB-like_REC"/>
</dbReference>
<organism evidence="8 9">
    <name type="scientific">Cellulosimicrobium aquatile</name>
    <dbReference type="NCBI Taxonomy" id="1612203"/>
    <lineage>
        <taxon>Bacteria</taxon>
        <taxon>Bacillati</taxon>
        <taxon>Actinomycetota</taxon>
        <taxon>Actinomycetes</taxon>
        <taxon>Micrococcales</taxon>
        <taxon>Promicromonosporaceae</taxon>
        <taxon>Cellulosimicrobium</taxon>
    </lineage>
</organism>
<gene>
    <name evidence="8" type="ORF">SAMN05518682_1871</name>
</gene>
<keyword evidence="9" id="KW-1185">Reference proteome</keyword>
<accession>A0A1N6RE65</accession>
<dbReference type="GO" id="GO:0003677">
    <property type="term" value="F:DNA binding"/>
    <property type="evidence" value="ECO:0007669"/>
    <property type="project" value="UniProtKB-KW"/>
</dbReference>
<dbReference type="GO" id="GO:0006355">
    <property type="term" value="P:regulation of DNA-templated transcription"/>
    <property type="evidence" value="ECO:0007669"/>
    <property type="project" value="InterPro"/>
</dbReference>
<keyword evidence="4" id="KW-0804">Transcription</keyword>
<dbReference type="Pfam" id="PF00072">
    <property type="entry name" value="Response_reg"/>
    <property type="match status" value="1"/>
</dbReference>
<dbReference type="SMART" id="SM00448">
    <property type="entry name" value="REC"/>
    <property type="match status" value="1"/>
</dbReference>
<sequence>MIRVVVVDDEVLFREGLVELLQGDPDIDVVGQAGDGRAGVAAVQAHRPDVVLLDMQMPVMNGLDATVEIRRTNPAVAVLVLTSFQYDEYVLPALRDGAAGYLLKDSSTAELRHAVHVAAAGEAILSPAVTRRLLDALGDRLPVHDDHAHRAVDRLSARERDVLGCVTAGMSNAEVARRLYMSETTAKTHLAHAMAKLGATNRTQAAIIGFQAGLQPP</sequence>
<dbReference type="InterPro" id="IPR011006">
    <property type="entry name" value="CheY-like_superfamily"/>
</dbReference>
<dbReference type="PANTHER" id="PTHR43214">
    <property type="entry name" value="TWO-COMPONENT RESPONSE REGULATOR"/>
    <property type="match status" value="1"/>
</dbReference>
<dbReference type="PRINTS" id="PR00038">
    <property type="entry name" value="HTHLUXR"/>
</dbReference>
<dbReference type="PROSITE" id="PS50043">
    <property type="entry name" value="HTH_LUXR_2"/>
    <property type="match status" value="1"/>
</dbReference>
<dbReference type="CDD" id="cd06170">
    <property type="entry name" value="LuxR_C_like"/>
    <property type="match status" value="1"/>
</dbReference>
<protein>
    <submittedName>
        <fullName evidence="8">Two component transcriptional regulator, LuxR family</fullName>
    </submittedName>
</protein>
<dbReference type="SUPFAM" id="SSF52172">
    <property type="entry name" value="CheY-like"/>
    <property type="match status" value="1"/>
</dbReference>
<dbReference type="GeneID" id="66333491"/>
<dbReference type="GO" id="GO:0000160">
    <property type="term" value="P:phosphorelay signal transduction system"/>
    <property type="evidence" value="ECO:0007669"/>
    <property type="project" value="InterPro"/>
</dbReference>